<dbReference type="GO" id="GO:0005634">
    <property type="term" value="C:nucleus"/>
    <property type="evidence" value="ECO:0007669"/>
    <property type="project" value="TreeGrafter"/>
</dbReference>
<dbReference type="RefSeq" id="XP_003059501.1">
    <property type="nucleotide sequence ID" value="XM_003059455.1"/>
</dbReference>
<reference evidence="3 4" key="1">
    <citation type="journal article" date="2009" name="Science">
        <title>Green evolution and dynamic adaptations revealed by genomes of the marine picoeukaryotes Micromonas.</title>
        <authorList>
            <person name="Worden A.Z."/>
            <person name="Lee J.H."/>
            <person name="Mock T."/>
            <person name="Rouze P."/>
            <person name="Simmons M.P."/>
            <person name="Aerts A.L."/>
            <person name="Allen A.E."/>
            <person name="Cuvelier M.L."/>
            <person name="Derelle E."/>
            <person name="Everett M.V."/>
            <person name="Foulon E."/>
            <person name="Grimwood J."/>
            <person name="Gundlach H."/>
            <person name="Henrissat B."/>
            <person name="Napoli C."/>
            <person name="McDonald S.M."/>
            <person name="Parker M.S."/>
            <person name="Rombauts S."/>
            <person name="Salamov A."/>
            <person name="Von Dassow P."/>
            <person name="Badger J.H."/>
            <person name="Coutinho P.M."/>
            <person name="Demir E."/>
            <person name="Dubchak I."/>
            <person name="Gentemann C."/>
            <person name="Eikrem W."/>
            <person name="Gready J.E."/>
            <person name="John U."/>
            <person name="Lanier W."/>
            <person name="Lindquist E.A."/>
            <person name="Lucas S."/>
            <person name="Mayer K.F."/>
            <person name="Moreau H."/>
            <person name="Not F."/>
            <person name="Otillar R."/>
            <person name="Panaud O."/>
            <person name="Pangilinan J."/>
            <person name="Paulsen I."/>
            <person name="Piegu B."/>
            <person name="Poliakov A."/>
            <person name="Robbens S."/>
            <person name="Schmutz J."/>
            <person name="Toulza E."/>
            <person name="Wyss T."/>
            <person name="Zelensky A."/>
            <person name="Zhou K."/>
            <person name="Armbrust E.V."/>
            <person name="Bhattacharya D."/>
            <person name="Goodenough U.W."/>
            <person name="Van de Peer Y."/>
            <person name="Grigoriev I.V."/>
        </authorList>
    </citation>
    <scope>NUCLEOTIDE SEQUENCE [LARGE SCALE GENOMIC DNA]</scope>
    <source>
        <strain evidence="3 4">CCMP1545</strain>
    </source>
</reference>
<dbReference type="STRING" id="564608.C1MUI9"/>
<proteinExistence type="inferred from homology"/>
<dbReference type="Pfam" id="PF05348">
    <property type="entry name" value="UMP1"/>
    <property type="match status" value="1"/>
</dbReference>
<keyword evidence="4" id="KW-1185">Reference proteome</keyword>
<dbReference type="PANTHER" id="PTHR12828">
    <property type="entry name" value="PROTEASOME MATURATION PROTEIN UMP1"/>
    <property type="match status" value="1"/>
</dbReference>
<dbReference type="AlphaFoldDB" id="C1MUI9"/>
<evidence type="ECO:0000313" key="3">
    <source>
        <dbReference type="EMBL" id="EEH56633.1"/>
    </source>
</evidence>
<protein>
    <submittedName>
        <fullName evidence="3">Predicted protein</fullName>
    </submittedName>
</protein>
<dbReference type="GeneID" id="9684647"/>
<evidence type="ECO:0000313" key="4">
    <source>
        <dbReference type="Proteomes" id="UP000001876"/>
    </source>
</evidence>
<dbReference type="PANTHER" id="PTHR12828:SF3">
    <property type="entry name" value="PROTEASOME MATURATION PROTEIN"/>
    <property type="match status" value="1"/>
</dbReference>
<dbReference type="OrthoDB" id="15001at2759"/>
<dbReference type="eggNOG" id="KOG3061">
    <property type="taxonomic scope" value="Eukaryota"/>
</dbReference>
<dbReference type="Proteomes" id="UP000001876">
    <property type="component" value="Unassembled WGS sequence"/>
</dbReference>
<dbReference type="InterPro" id="IPR008012">
    <property type="entry name" value="Ump1"/>
</dbReference>
<comment type="similarity">
    <text evidence="2">Belongs to the POMP/UMP1 family.</text>
</comment>
<sequence>MASEMPFAREPHDAMRNGLPGAKAEVSHLSRHPVEIIQEQGPAMAAAEKRHMLANTYGVAMPARMDIEAQYLAKHRRLPGLPSSRFGSEIMSGDVDRFGFESYLDNPADRAEMPRAGQDLHSVMEARLGLNALPGYGPGSKR</sequence>
<organism evidence="4">
    <name type="scientific">Micromonas pusilla (strain CCMP1545)</name>
    <name type="common">Picoplanktonic green alga</name>
    <dbReference type="NCBI Taxonomy" id="564608"/>
    <lineage>
        <taxon>Eukaryota</taxon>
        <taxon>Viridiplantae</taxon>
        <taxon>Chlorophyta</taxon>
        <taxon>Mamiellophyceae</taxon>
        <taxon>Mamiellales</taxon>
        <taxon>Mamiellaceae</taxon>
        <taxon>Micromonas</taxon>
    </lineage>
</organism>
<dbReference type="EMBL" id="GG663740">
    <property type="protein sequence ID" value="EEH56633.1"/>
    <property type="molecule type" value="Genomic_DNA"/>
</dbReference>
<keyword evidence="1" id="KW-0143">Chaperone</keyword>
<evidence type="ECO:0000256" key="1">
    <source>
        <dbReference type="ARBA" id="ARBA00023186"/>
    </source>
</evidence>
<name>C1MUI9_MICPC</name>
<accession>C1MUI9</accession>
<dbReference type="GO" id="GO:0043248">
    <property type="term" value="P:proteasome assembly"/>
    <property type="evidence" value="ECO:0007669"/>
    <property type="project" value="InterPro"/>
</dbReference>
<dbReference type="OMA" id="DFHCIND"/>
<dbReference type="KEGG" id="mpp:MICPUCDRAFT_27264"/>
<gene>
    <name evidence="3" type="ORF">MICPUCDRAFT_27264</name>
</gene>
<evidence type="ECO:0000256" key="2">
    <source>
        <dbReference type="ARBA" id="ARBA00043974"/>
    </source>
</evidence>
<dbReference type="GO" id="GO:0005737">
    <property type="term" value="C:cytoplasm"/>
    <property type="evidence" value="ECO:0007669"/>
    <property type="project" value="TreeGrafter"/>
</dbReference>